<comment type="caution">
    <text evidence="1">The sequence shown here is derived from an EMBL/GenBank/DDBJ whole genome shotgun (WGS) entry which is preliminary data.</text>
</comment>
<organism evidence="1 2">
    <name type="scientific">Cetraspora pellucida</name>
    <dbReference type="NCBI Taxonomy" id="1433469"/>
    <lineage>
        <taxon>Eukaryota</taxon>
        <taxon>Fungi</taxon>
        <taxon>Fungi incertae sedis</taxon>
        <taxon>Mucoromycota</taxon>
        <taxon>Glomeromycotina</taxon>
        <taxon>Glomeromycetes</taxon>
        <taxon>Diversisporales</taxon>
        <taxon>Gigasporaceae</taxon>
        <taxon>Cetraspora</taxon>
    </lineage>
</organism>
<sequence>MNIQQVLPYQDILQKCISRENETPNQIEKCCTDDRENKCKERRKETVKKHEMHLRKDLSNQNINIPHIEPLSVLAESDQNLLQNFHTEINKLTNTLCL</sequence>
<keyword evidence="2" id="KW-1185">Reference proteome</keyword>
<feature type="non-terminal residue" evidence="1">
    <location>
        <position position="98"/>
    </location>
</feature>
<accession>A0ACA9ML09</accession>
<reference evidence="1" key="1">
    <citation type="submission" date="2021-06" db="EMBL/GenBank/DDBJ databases">
        <authorList>
            <person name="Kallberg Y."/>
            <person name="Tangrot J."/>
            <person name="Rosling A."/>
        </authorList>
    </citation>
    <scope>NUCLEOTIDE SEQUENCE</scope>
    <source>
        <strain evidence="1">28 12/20/2015</strain>
    </source>
</reference>
<dbReference type="Proteomes" id="UP000789366">
    <property type="component" value="Unassembled WGS sequence"/>
</dbReference>
<protein>
    <submittedName>
        <fullName evidence="1">9021_t:CDS:1</fullName>
    </submittedName>
</protein>
<evidence type="ECO:0000313" key="1">
    <source>
        <dbReference type="EMBL" id="CAG8596512.1"/>
    </source>
</evidence>
<gene>
    <name evidence="1" type="ORF">SPELUC_LOCUS6949</name>
</gene>
<dbReference type="EMBL" id="CAJVPW010008736">
    <property type="protein sequence ID" value="CAG8596512.1"/>
    <property type="molecule type" value="Genomic_DNA"/>
</dbReference>
<name>A0ACA9ML09_9GLOM</name>
<evidence type="ECO:0000313" key="2">
    <source>
        <dbReference type="Proteomes" id="UP000789366"/>
    </source>
</evidence>
<proteinExistence type="predicted"/>